<feature type="compositionally biased region" description="Basic and acidic residues" evidence="1">
    <location>
        <begin position="10"/>
        <end position="21"/>
    </location>
</feature>
<evidence type="ECO:0000256" key="1">
    <source>
        <dbReference type="SAM" id="MobiDB-lite"/>
    </source>
</evidence>
<proteinExistence type="predicted"/>
<name>A0AA49IUK8_9CAUD</name>
<keyword evidence="3" id="KW-1185">Reference proteome</keyword>
<dbReference type="Proteomes" id="UP001243977">
    <property type="component" value="Segment"/>
</dbReference>
<accession>A0AA49IUK8</accession>
<reference evidence="2" key="1">
    <citation type="submission" date="2023-05" db="EMBL/GenBank/DDBJ databases">
        <authorList>
            <person name="Barden S."/>
            <person name="Berber-Pulido R."/>
            <person name="Bursulaya I."/>
            <person name="Chawla E."/>
            <person name="Critzer N.A."/>
            <person name="Dawson N.R."/>
            <person name="Deal M.M."/>
            <person name="Douglas K.A."/>
            <person name="Estampa J.P."/>
            <person name="Gowdy G.A."/>
            <person name="Hamid B."/>
            <person name="Hernandez E.R."/>
            <person name="Hoang R.L."/>
            <person name="Hughes A.L."/>
            <person name="Kim C.J."/>
            <person name="Kretschmer T.O."/>
            <person name="Le V.D."/>
            <person name="Li A."/>
            <person name="Li M."/>
            <person name="Lim J.M."/>
            <person name="Martin K.B."/>
            <person name="Martinez D.M."/>
            <person name="Nguyen A.H."/>
            <person name="Okumura J.H."/>
            <person name="Ortiz-Gomez D.E."/>
            <person name="Pan C."/>
            <person name="Pisipati K.L."/>
            <person name="Reyimjan D."/>
            <person name="Robles A."/>
            <person name="Rodriguez J.F."/>
            <person name="Sacristan A."/>
            <person name="Scriven S.P."/>
            <person name="Smith S.M."/>
            <person name="Tosasuk K."/>
            <person name="Tran K.A."/>
            <person name="Unanwa N.C."/>
            <person name="Vajragiri S."/>
            <person name="Vanderpool L.R."/>
            <person name="Vu T.T."/>
            <person name="Wang X."/>
            <person name="Wu F."/>
            <person name="Zhu Y.A."/>
            <person name="Nguyen M."/>
            <person name="Stephenson J.C."/>
            <person name="Zorawik M."/>
            <person name="Garza D.R."/>
            <person name="Reputana M.J."/>
            <person name="Al Banaa F.A."/>
            <person name="Reddi K."/>
            <person name="Freise A.C."/>
            <person name="Furlong K.P."/>
            <person name="Rudner A.D."/>
            <person name="Beyer A.R."/>
            <person name="Chong R.A."/>
            <person name="Edgington N.P."/>
            <person name="Garcia Costas A.M."/>
            <person name="Gibb B.P."/>
            <person name="Klyczek K.K."/>
            <person name="Swerdlow S.J."/>
            <person name="Garlena R.A."/>
            <person name="Russell D.A."/>
            <person name="Jacobs-Sera D."/>
            <person name="Hatfull G.F."/>
        </authorList>
    </citation>
    <scope>NUCLEOTIDE SEQUENCE</scope>
</reference>
<protein>
    <submittedName>
        <fullName evidence="2">Uncharacterized protein</fullName>
    </submittedName>
</protein>
<feature type="region of interest" description="Disordered" evidence="1">
    <location>
        <begin position="1"/>
        <end position="21"/>
    </location>
</feature>
<sequence>MATRFQHHRHEAESLLAKAERVSPASPARLALLMEASVHATLAQIAQAAGQDVVQPGPGQEALPVASAEEVAVAEMAKAERAKARAPRAPRKPKTTKPAEDTWDGVPGSEEDLIRQEAAK</sequence>
<organism evidence="2 3">
    <name type="scientific">Arthrobacter phage VroomVroom</name>
    <dbReference type="NCBI Taxonomy" id="3049371"/>
    <lineage>
        <taxon>Viruses</taxon>
        <taxon>Duplodnaviria</taxon>
        <taxon>Heunggongvirae</taxon>
        <taxon>Uroviricota</taxon>
        <taxon>Caudoviricetes</taxon>
        <taxon>Casidaviridae</taxon>
        <taxon>Hilgardvirus</taxon>
        <taxon>Hilgardvirus vroomvroom</taxon>
    </lineage>
</organism>
<feature type="region of interest" description="Disordered" evidence="1">
    <location>
        <begin position="78"/>
        <end position="120"/>
    </location>
</feature>
<gene>
    <name evidence="2" type="primary">53</name>
    <name evidence="2" type="ORF">SEA_VROOMVROOM_53</name>
</gene>
<feature type="compositionally biased region" description="Basic residues" evidence="1">
    <location>
        <begin position="84"/>
        <end position="95"/>
    </location>
</feature>
<evidence type="ECO:0000313" key="2">
    <source>
        <dbReference type="EMBL" id="WIC90203.1"/>
    </source>
</evidence>
<evidence type="ECO:0000313" key="3">
    <source>
        <dbReference type="Proteomes" id="UP001243977"/>
    </source>
</evidence>
<dbReference type="EMBL" id="OQ938592">
    <property type="protein sequence ID" value="WIC90203.1"/>
    <property type="molecule type" value="Genomic_DNA"/>
</dbReference>